<feature type="binding site" description="type 1 copper site" evidence="12">
    <location>
        <position position="309"/>
    </location>
    <ligand>
        <name>Cu cation</name>
        <dbReference type="ChEBI" id="CHEBI:23378"/>
        <label>1</label>
    </ligand>
</feature>
<feature type="region of interest" description="Disordered" evidence="13">
    <location>
        <begin position="1"/>
        <end position="28"/>
    </location>
</feature>
<evidence type="ECO:0000256" key="13">
    <source>
        <dbReference type="SAM" id="MobiDB-lite"/>
    </source>
</evidence>
<dbReference type="InterPro" id="IPR011707">
    <property type="entry name" value="Cu-oxidase-like_N"/>
</dbReference>
<feature type="binding site" description="type 1 copper site" evidence="12">
    <location>
        <position position="462"/>
    </location>
    <ligand>
        <name>Cu cation</name>
        <dbReference type="ChEBI" id="CHEBI:23378"/>
        <label>1</label>
    </ligand>
</feature>
<dbReference type="Pfam" id="PF13473">
    <property type="entry name" value="Cupredoxin_1"/>
    <property type="match status" value="1"/>
</dbReference>
<dbReference type="Pfam" id="PF07732">
    <property type="entry name" value="Cu-oxidase_3"/>
    <property type="match status" value="1"/>
</dbReference>
<dbReference type="Proteomes" id="UP000019753">
    <property type="component" value="Unassembled WGS sequence"/>
</dbReference>
<comment type="catalytic activity">
    <reaction evidence="11">
        <text>nitric oxide + Fe(III)-[cytochrome c] + H2O = Fe(II)-[cytochrome c] + nitrite + 2 H(+)</text>
        <dbReference type="Rhea" id="RHEA:15233"/>
        <dbReference type="Rhea" id="RHEA-COMP:10350"/>
        <dbReference type="Rhea" id="RHEA-COMP:14399"/>
        <dbReference type="ChEBI" id="CHEBI:15377"/>
        <dbReference type="ChEBI" id="CHEBI:15378"/>
        <dbReference type="ChEBI" id="CHEBI:16301"/>
        <dbReference type="ChEBI" id="CHEBI:16480"/>
        <dbReference type="ChEBI" id="CHEBI:29033"/>
        <dbReference type="ChEBI" id="CHEBI:29034"/>
        <dbReference type="EC" id="1.7.2.1"/>
    </reaction>
</comment>
<evidence type="ECO:0000259" key="15">
    <source>
        <dbReference type="Pfam" id="PF07732"/>
    </source>
</evidence>
<dbReference type="EC" id="1.7.2.1" evidence="5"/>
<feature type="domain" description="Plastocyanin-like" evidence="15">
    <location>
        <begin position="222"/>
        <end position="331"/>
    </location>
</feature>
<keyword evidence="14" id="KW-1133">Transmembrane helix</keyword>
<keyword evidence="14" id="KW-0812">Transmembrane</keyword>
<evidence type="ECO:0000256" key="14">
    <source>
        <dbReference type="SAM" id="Phobius"/>
    </source>
</evidence>
<keyword evidence="8" id="KW-0677">Repeat</keyword>
<evidence type="ECO:0000256" key="2">
    <source>
        <dbReference type="ARBA" id="ARBA00001973"/>
    </source>
</evidence>
<dbReference type="SUPFAM" id="SSF49503">
    <property type="entry name" value="Cupredoxins"/>
    <property type="match status" value="3"/>
</dbReference>
<keyword evidence="14" id="KW-0472">Membrane</keyword>
<evidence type="ECO:0000256" key="1">
    <source>
        <dbReference type="ARBA" id="ARBA00001960"/>
    </source>
</evidence>
<keyword evidence="7 12" id="KW-0479">Metal-binding</keyword>
<evidence type="ECO:0000256" key="8">
    <source>
        <dbReference type="ARBA" id="ARBA00022737"/>
    </source>
</evidence>
<comment type="caution">
    <text evidence="17">The sequence shown here is derived from an EMBL/GenBank/DDBJ whole genome shotgun (WGS) entry which is preliminary data.</text>
</comment>
<dbReference type="Gene3D" id="2.60.40.420">
    <property type="entry name" value="Cupredoxins - blue copper proteins"/>
    <property type="match status" value="3"/>
</dbReference>
<dbReference type="AlphaFoldDB" id="A0A021VVW8"/>
<feature type="binding site" description="type 1 copper site" evidence="12">
    <location>
        <position position="308"/>
    </location>
    <ligand>
        <name>Cu cation</name>
        <dbReference type="ChEBI" id="CHEBI:23378"/>
        <label>1</label>
    </ligand>
</feature>
<evidence type="ECO:0000256" key="7">
    <source>
        <dbReference type="ARBA" id="ARBA00022723"/>
    </source>
</evidence>
<evidence type="ECO:0000256" key="9">
    <source>
        <dbReference type="ARBA" id="ARBA00023002"/>
    </source>
</evidence>
<proteinExistence type="inferred from homology"/>
<feature type="binding site" description="type 1 copper site" evidence="12">
    <location>
        <position position="274"/>
    </location>
    <ligand>
        <name>Cu cation</name>
        <dbReference type="ChEBI" id="CHEBI:23378"/>
        <label>1</label>
    </ligand>
</feature>
<dbReference type="PANTHER" id="PTHR11709:SF394">
    <property type="entry name" value="FI03373P-RELATED"/>
    <property type="match status" value="1"/>
</dbReference>
<sequence length="478" mass="49128">MTTTHDRTTDDHAVSRLPEGPPSGSSGDRAGLLGGLALGAVMLVIALVVALSGASAPTGGSVAVPGGGDGPRTVQVTLSGMRITPAVIEVPSGTHLVLEVTNDDAMRHDLVLASGEQTPVLGGGESSTLDLGVVDAGVDGWCSLPGHKAAGMTMTIIASDADGEAVESRASHTSSGTATGVGATSERAALDLHAAPGPDWQPYDPHLQPLPGGTEHIVRMAVTDTVVEVAPGVRQTLWTFNGTAPGPTLHGQVGDLFTITFVNEATTGHGIDFHAGALAPDQPMRTIDPGEELTYQFVAQGSGAWLYHCSTKPMSLHIANGMYGAVIIEPPSLEPVDTELVMVQSELYLGPDGGTADEAAIAAEAPSAVVFNGYVNQYAHAPVAVRAGERIRVWVVAAGPQRGTAFHVVGAQFDTVFKEGAYLLRPGNAERGLAQVLDLAPGQGGFVELVLPEPGRYPFTDHAMVDGERGAHGVLEAS</sequence>
<keyword evidence="10 12" id="KW-0186">Copper</keyword>
<comment type="cofactor">
    <cofactor evidence="1 12">
        <name>Cu(+)</name>
        <dbReference type="ChEBI" id="CHEBI:49552"/>
    </cofactor>
</comment>
<name>A0A021VVW8_9CELL</name>
<dbReference type="PRINTS" id="PR00695">
    <property type="entry name" value="CUNO2RDTASE"/>
</dbReference>
<keyword evidence="9" id="KW-0560">Oxidoreductase</keyword>
<evidence type="ECO:0000259" key="16">
    <source>
        <dbReference type="Pfam" id="PF13473"/>
    </source>
</evidence>
<feature type="domain" description="EfeO-type cupredoxin-like" evidence="16">
    <location>
        <begin position="58"/>
        <end position="137"/>
    </location>
</feature>
<dbReference type="InterPro" id="IPR028096">
    <property type="entry name" value="EfeO_Cupredoxin"/>
</dbReference>
<protein>
    <recommendedName>
        <fullName evidence="6">Copper-containing nitrite reductase</fullName>
        <ecNumber evidence="5">1.7.2.1</ecNumber>
    </recommendedName>
</protein>
<evidence type="ECO:0000256" key="5">
    <source>
        <dbReference type="ARBA" id="ARBA00011882"/>
    </source>
</evidence>
<dbReference type="RefSeq" id="WP_081802173.1">
    <property type="nucleotide sequence ID" value="NZ_AXCW01000001.1"/>
</dbReference>
<dbReference type="GO" id="GO:0050421">
    <property type="term" value="F:nitrite reductase (NO-forming) activity"/>
    <property type="evidence" value="ECO:0007669"/>
    <property type="project" value="UniProtKB-EC"/>
</dbReference>
<evidence type="ECO:0000256" key="6">
    <source>
        <dbReference type="ARBA" id="ARBA00017290"/>
    </source>
</evidence>
<feature type="binding site" description="type 1 copper site" evidence="12">
    <location>
        <position position="269"/>
    </location>
    <ligand>
        <name>Cu cation</name>
        <dbReference type="ChEBI" id="CHEBI:23378"/>
        <label>1</label>
    </ligand>
</feature>
<gene>
    <name evidence="17" type="ORF">N866_00385</name>
</gene>
<dbReference type="PANTHER" id="PTHR11709">
    <property type="entry name" value="MULTI-COPPER OXIDASE"/>
    <property type="match status" value="1"/>
</dbReference>
<feature type="binding site" description="type 1 copper site" evidence="12">
    <location>
        <position position="322"/>
    </location>
    <ligand>
        <name>Cu cation</name>
        <dbReference type="ChEBI" id="CHEBI:23378"/>
        <label>1</label>
    </ligand>
</feature>
<organism evidence="17 18">
    <name type="scientific">Actinotalea ferrariae CF5-4</name>
    <dbReference type="NCBI Taxonomy" id="948458"/>
    <lineage>
        <taxon>Bacteria</taxon>
        <taxon>Bacillati</taxon>
        <taxon>Actinomycetota</taxon>
        <taxon>Actinomycetes</taxon>
        <taxon>Micrococcales</taxon>
        <taxon>Cellulomonadaceae</taxon>
        <taxon>Actinotalea</taxon>
    </lineage>
</organism>
<dbReference type="CDD" id="cd11020">
    <property type="entry name" value="CuRO_1_CuNIR"/>
    <property type="match status" value="1"/>
</dbReference>
<evidence type="ECO:0000313" key="17">
    <source>
        <dbReference type="EMBL" id="EYR65268.1"/>
    </source>
</evidence>
<evidence type="ECO:0000313" key="18">
    <source>
        <dbReference type="Proteomes" id="UP000019753"/>
    </source>
</evidence>
<comment type="similarity">
    <text evidence="3">Belongs to the multicopper oxidase family.</text>
</comment>
<dbReference type="GO" id="GO:0005507">
    <property type="term" value="F:copper ion binding"/>
    <property type="evidence" value="ECO:0007669"/>
    <property type="project" value="InterPro"/>
</dbReference>
<feature type="binding site" description="type 1 copper site" evidence="12">
    <location>
        <position position="317"/>
    </location>
    <ligand>
        <name>Cu cation</name>
        <dbReference type="ChEBI" id="CHEBI:23378"/>
        <label>1</label>
    </ligand>
</feature>
<feature type="transmembrane region" description="Helical" evidence="14">
    <location>
        <begin position="30"/>
        <end position="51"/>
    </location>
</feature>
<feature type="compositionally biased region" description="Basic and acidic residues" evidence="13">
    <location>
        <begin position="1"/>
        <end position="14"/>
    </location>
</feature>
<evidence type="ECO:0000256" key="12">
    <source>
        <dbReference type="PIRSR" id="PIRSR601287-1"/>
    </source>
</evidence>
<evidence type="ECO:0000256" key="3">
    <source>
        <dbReference type="ARBA" id="ARBA00010609"/>
    </source>
</evidence>
<evidence type="ECO:0000256" key="11">
    <source>
        <dbReference type="ARBA" id="ARBA00049340"/>
    </source>
</evidence>
<keyword evidence="18" id="KW-1185">Reference proteome</keyword>
<evidence type="ECO:0000256" key="4">
    <source>
        <dbReference type="ARBA" id="ARBA00011233"/>
    </source>
</evidence>
<comment type="subunit">
    <text evidence="4">Homotrimer.</text>
</comment>
<evidence type="ECO:0000256" key="10">
    <source>
        <dbReference type="ARBA" id="ARBA00023008"/>
    </source>
</evidence>
<dbReference type="EMBL" id="AXCW01000001">
    <property type="protein sequence ID" value="EYR65268.1"/>
    <property type="molecule type" value="Genomic_DNA"/>
</dbReference>
<dbReference type="InterPro" id="IPR008972">
    <property type="entry name" value="Cupredoxin"/>
</dbReference>
<reference evidence="17 18" key="1">
    <citation type="submission" date="2014-01" db="EMBL/GenBank/DDBJ databases">
        <title>Actinotalea ferrariae CF5-4.</title>
        <authorList>
            <person name="Chen F."/>
            <person name="Li Y."/>
            <person name="Wang G."/>
        </authorList>
    </citation>
    <scope>NUCLEOTIDE SEQUENCE [LARGE SCALE GENOMIC DNA]</scope>
    <source>
        <strain evidence="17 18">CF5-4</strain>
    </source>
</reference>
<dbReference type="InterPro" id="IPR001287">
    <property type="entry name" value="NO2-reductase_Cu"/>
</dbReference>
<dbReference type="InterPro" id="IPR045087">
    <property type="entry name" value="Cu-oxidase_fam"/>
</dbReference>
<accession>A0A021VVW8</accession>
<comment type="cofactor">
    <cofactor evidence="2 12">
        <name>Cu(2+)</name>
        <dbReference type="ChEBI" id="CHEBI:29036"/>
    </cofactor>
</comment>
<dbReference type="OrthoDB" id="345021at2"/>